<proteinExistence type="predicted"/>
<evidence type="ECO:0000313" key="3">
    <source>
        <dbReference type="Proteomes" id="UP001142325"/>
    </source>
</evidence>
<comment type="caution">
    <text evidence="2">The sequence shown here is derived from an EMBL/GenBank/DDBJ whole genome shotgun (WGS) entry which is preliminary data.</text>
</comment>
<evidence type="ECO:0000313" key="2">
    <source>
        <dbReference type="EMBL" id="GLK02171.1"/>
    </source>
</evidence>
<keyword evidence="1" id="KW-1133">Transmembrane helix</keyword>
<feature type="transmembrane region" description="Helical" evidence="1">
    <location>
        <begin position="102"/>
        <end position="122"/>
    </location>
</feature>
<evidence type="ECO:0000256" key="1">
    <source>
        <dbReference type="SAM" id="Phobius"/>
    </source>
</evidence>
<feature type="transmembrane region" description="Helical" evidence="1">
    <location>
        <begin position="142"/>
        <end position="164"/>
    </location>
</feature>
<name>A0A9W6HSN3_9MICO</name>
<feature type="transmembrane region" description="Helical" evidence="1">
    <location>
        <begin position="71"/>
        <end position="90"/>
    </location>
</feature>
<dbReference type="Proteomes" id="UP001142325">
    <property type="component" value="Unassembled WGS sequence"/>
</dbReference>
<sequence length="340" mass="36376">MTNNDAAPFDEASLPEDSSDDLFDVDVDVAPQYGYWGITVRELLMVGVWAVAFVVSFFPLGAGGASVWTTGLHWVLTIGVPTVALFLIVLRRFSPEGIRRVGSLGIDQFASVAFSVSAMLWVQHVWDSVSFALRLDGRVLGWVMWVELTCMLALVVLTVVAPLIPGLREDFEGRMETLAHRNANPIRPVIAYPTASSAQVAPAGSAVVEGDGGAGEGDGVTADADADAHESAVASDEAYTDVIVPLGDATAHDVSEIELTDDTESVEGTQTDVAPVEAGQPFWALAPETRPVHDEQGDVLFEIGPEAWILVIEDRGGAYVVRHDDGRVGYLHDTTDMTRG</sequence>
<gene>
    <name evidence="2" type="ORF">GCM10017596_18860</name>
</gene>
<reference evidence="2" key="2">
    <citation type="submission" date="2023-01" db="EMBL/GenBank/DDBJ databases">
        <authorList>
            <person name="Sun Q."/>
            <person name="Evtushenko L."/>
        </authorList>
    </citation>
    <scope>NUCLEOTIDE SEQUENCE</scope>
    <source>
        <strain evidence="2">VKM Ac-1958</strain>
    </source>
</reference>
<keyword evidence="3" id="KW-1185">Reference proteome</keyword>
<feature type="transmembrane region" description="Helical" evidence="1">
    <location>
        <begin position="43"/>
        <end position="65"/>
    </location>
</feature>
<dbReference type="RefSeq" id="WP_204939741.1">
    <property type="nucleotide sequence ID" value="NZ_BAAAUM010000002.1"/>
</dbReference>
<keyword evidence="1" id="KW-0812">Transmembrane</keyword>
<keyword evidence="1" id="KW-0472">Membrane</keyword>
<dbReference type="EMBL" id="BSET01000002">
    <property type="protein sequence ID" value="GLK02171.1"/>
    <property type="molecule type" value="Genomic_DNA"/>
</dbReference>
<accession>A0A9W6HSN3</accession>
<dbReference type="AlphaFoldDB" id="A0A9W6HSN3"/>
<protein>
    <submittedName>
        <fullName evidence="2">Uncharacterized protein</fullName>
    </submittedName>
</protein>
<organism evidence="2 3">
    <name type="scientific">Microbacterium keratanolyticum</name>
    <dbReference type="NCBI Taxonomy" id="67574"/>
    <lineage>
        <taxon>Bacteria</taxon>
        <taxon>Bacillati</taxon>
        <taxon>Actinomycetota</taxon>
        <taxon>Actinomycetes</taxon>
        <taxon>Micrococcales</taxon>
        <taxon>Microbacteriaceae</taxon>
        <taxon>Microbacterium</taxon>
    </lineage>
</organism>
<reference evidence="2" key="1">
    <citation type="journal article" date="2014" name="Int. J. Syst. Evol. Microbiol.">
        <title>Complete genome sequence of Corynebacterium casei LMG S-19264T (=DSM 44701T), isolated from a smear-ripened cheese.</title>
        <authorList>
            <consortium name="US DOE Joint Genome Institute (JGI-PGF)"/>
            <person name="Walter F."/>
            <person name="Albersmeier A."/>
            <person name="Kalinowski J."/>
            <person name="Ruckert C."/>
        </authorList>
    </citation>
    <scope>NUCLEOTIDE SEQUENCE</scope>
    <source>
        <strain evidence="2">VKM Ac-1958</strain>
    </source>
</reference>